<name>A0A067P5E9_9AGAM</name>
<evidence type="ECO:0000313" key="2">
    <source>
        <dbReference type="EMBL" id="KDQ50138.1"/>
    </source>
</evidence>
<keyword evidence="3" id="KW-1185">Reference proteome</keyword>
<proteinExistence type="predicted"/>
<gene>
    <name evidence="2" type="ORF">JAAARDRAFT_63348</name>
</gene>
<dbReference type="InParanoid" id="A0A067P5E9"/>
<feature type="compositionally biased region" description="Acidic residues" evidence="1">
    <location>
        <begin position="61"/>
        <end position="83"/>
    </location>
</feature>
<evidence type="ECO:0000313" key="3">
    <source>
        <dbReference type="Proteomes" id="UP000027265"/>
    </source>
</evidence>
<sequence>MLSQDNSSQRDPNADQNATNPAIRGETIQTVLSISEAALATSLIGDMIPWRDARVDSPAGDQDELENQDEQGYDDYEGDESEDDLLDPQEAVMEYILEVCPEAQYSCATDDDLIPFLKYLNDWASFPAVLRRLAPKVILKPNGLASLAPPPERDHVDLTITAEAELQSLFLGDKTPEISRSIGDDSPEPTSPSSHHDN</sequence>
<evidence type="ECO:0000256" key="1">
    <source>
        <dbReference type="SAM" id="MobiDB-lite"/>
    </source>
</evidence>
<protein>
    <submittedName>
        <fullName evidence="2">Uncharacterized protein</fullName>
    </submittedName>
</protein>
<dbReference type="Proteomes" id="UP000027265">
    <property type="component" value="Unassembled WGS sequence"/>
</dbReference>
<dbReference type="EMBL" id="KL197765">
    <property type="protein sequence ID" value="KDQ50138.1"/>
    <property type="molecule type" value="Genomic_DNA"/>
</dbReference>
<dbReference type="AlphaFoldDB" id="A0A067P5E9"/>
<reference evidence="3" key="1">
    <citation type="journal article" date="2014" name="Proc. Natl. Acad. Sci. U.S.A.">
        <title>Extensive sampling of basidiomycete genomes demonstrates inadequacy of the white-rot/brown-rot paradigm for wood decay fungi.</title>
        <authorList>
            <person name="Riley R."/>
            <person name="Salamov A.A."/>
            <person name="Brown D.W."/>
            <person name="Nagy L.G."/>
            <person name="Floudas D."/>
            <person name="Held B.W."/>
            <person name="Levasseur A."/>
            <person name="Lombard V."/>
            <person name="Morin E."/>
            <person name="Otillar R."/>
            <person name="Lindquist E.A."/>
            <person name="Sun H."/>
            <person name="LaButti K.M."/>
            <person name="Schmutz J."/>
            <person name="Jabbour D."/>
            <person name="Luo H."/>
            <person name="Baker S.E."/>
            <person name="Pisabarro A.G."/>
            <person name="Walton J.D."/>
            <person name="Blanchette R.A."/>
            <person name="Henrissat B."/>
            <person name="Martin F."/>
            <person name="Cullen D."/>
            <person name="Hibbett D.S."/>
            <person name="Grigoriev I.V."/>
        </authorList>
    </citation>
    <scope>NUCLEOTIDE SEQUENCE [LARGE SCALE GENOMIC DNA]</scope>
    <source>
        <strain evidence="3">MUCL 33604</strain>
    </source>
</reference>
<feature type="compositionally biased region" description="Polar residues" evidence="1">
    <location>
        <begin position="1"/>
        <end position="20"/>
    </location>
</feature>
<feature type="region of interest" description="Disordered" evidence="1">
    <location>
        <begin position="1"/>
        <end position="26"/>
    </location>
</feature>
<dbReference type="HOGENOM" id="CLU_1378313_0_0_1"/>
<feature type="region of interest" description="Disordered" evidence="1">
    <location>
        <begin position="53"/>
        <end position="83"/>
    </location>
</feature>
<accession>A0A067P5E9</accession>
<organism evidence="2 3">
    <name type="scientific">Jaapia argillacea MUCL 33604</name>
    <dbReference type="NCBI Taxonomy" id="933084"/>
    <lineage>
        <taxon>Eukaryota</taxon>
        <taxon>Fungi</taxon>
        <taxon>Dikarya</taxon>
        <taxon>Basidiomycota</taxon>
        <taxon>Agaricomycotina</taxon>
        <taxon>Agaricomycetes</taxon>
        <taxon>Agaricomycetidae</taxon>
        <taxon>Jaapiales</taxon>
        <taxon>Jaapiaceae</taxon>
        <taxon>Jaapia</taxon>
    </lineage>
</organism>
<feature type="region of interest" description="Disordered" evidence="1">
    <location>
        <begin position="172"/>
        <end position="198"/>
    </location>
</feature>